<dbReference type="EMBL" id="HBUE01094711">
    <property type="protein sequence ID" value="CAG6482911.1"/>
    <property type="molecule type" value="Transcribed_RNA"/>
</dbReference>
<feature type="region of interest" description="Disordered" evidence="1">
    <location>
        <begin position="53"/>
        <end position="110"/>
    </location>
</feature>
<sequence>MFTVAGCRPSGQVVRAAEFQQRASVWQELAPPFVLVCVLRARRQYGVRLDGHPRASAGAAPHAEAPGGGAGPPGWQRQSKAPLGDTGPVRAGRNVDRPEPQGERSPDAEGAGRLECLLSDLEQEHALGGGERRRRGRYGAADRGDYDRRHQDALPVQVRARDGHRRLVAAQLERQQQRLFRHKLQIRLPRRSIFPHGGRVQLAGRRPGVFDRQ</sequence>
<name>A0A8D8C397_CULPI</name>
<organism evidence="2">
    <name type="scientific">Culex pipiens</name>
    <name type="common">House mosquito</name>
    <dbReference type="NCBI Taxonomy" id="7175"/>
    <lineage>
        <taxon>Eukaryota</taxon>
        <taxon>Metazoa</taxon>
        <taxon>Ecdysozoa</taxon>
        <taxon>Arthropoda</taxon>
        <taxon>Hexapoda</taxon>
        <taxon>Insecta</taxon>
        <taxon>Pterygota</taxon>
        <taxon>Neoptera</taxon>
        <taxon>Endopterygota</taxon>
        <taxon>Diptera</taxon>
        <taxon>Nematocera</taxon>
        <taxon>Culicoidea</taxon>
        <taxon>Culicidae</taxon>
        <taxon>Culicinae</taxon>
        <taxon>Culicini</taxon>
        <taxon>Culex</taxon>
        <taxon>Culex</taxon>
    </lineage>
</organism>
<feature type="compositionally biased region" description="Basic and acidic residues" evidence="1">
    <location>
        <begin position="93"/>
        <end position="110"/>
    </location>
</feature>
<dbReference type="EMBL" id="HBUE01305938">
    <property type="protein sequence ID" value="CAG6580966.1"/>
    <property type="molecule type" value="Transcribed_RNA"/>
</dbReference>
<dbReference type="EMBL" id="HBUE01094714">
    <property type="protein sequence ID" value="CAG6482918.1"/>
    <property type="molecule type" value="Transcribed_RNA"/>
</dbReference>
<accession>A0A8D8C397</accession>
<dbReference type="EMBL" id="HBUE01094710">
    <property type="protein sequence ID" value="CAG6482908.1"/>
    <property type="molecule type" value="Transcribed_RNA"/>
</dbReference>
<dbReference type="AlphaFoldDB" id="A0A8D8C397"/>
<protein>
    <submittedName>
        <fullName evidence="2">(northern house mosquito) hypothetical protein</fullName>
    </submittedName>
</protein>
<evidence type="ECO:0000313" key="2">
    <source>
        <dbReference type="EMBL" id="CAG6482916.1"/>
    </source>
</evidence>
<dbReference type="EMBL" id="HBUE01305936">
    <property type="protein sequence ID" value="CAG6580962.1"/>
    <property type="molecule type" value="Transcribed_RNA"/>
</dbReference>
<proteinExistence type="predicted"/>
<feature type="region of interest" description="Disordered" evidence="1">
    <location>
        <begin position="125"/>
        <end position="145"/>
    </location>
</feature>
<dbReference type="EMBL" id="HBUE01094712">
    <property type="protein sequence ID" value="CAG6482914.1"/>
    <property type="molecule type" value="Transcribed_RNA"/>
</dbReference>
<feature type="compositionally biased region" description="Low complexity" evidence="1">
    <location>
        <begin position="54"/>
        <end position="65"/>
    </location>
</feature>
<dbReference type="EMBL" id="HBUE01199776">
    <property type="protein sequence ID" value="CAG6529176.1"/>
    <property type="molecule type" value="Transcribed_RNA"/>
</dbReference>
<evidence type="ECO:0000256" key="1">
    <source>
        <dbReference type="SAM" id="MobiDB-lite"/>
    </source>
</evidence>
<dbReference type="EMBL" id="HBUE01094713">
    <property type="protein sequence ID" value="CAG6482916.1"/>
    <property type="molecule type" value="Transcribed_RNA"/>
</dbReference>
<reference evidence="2" key="1">
    <citation type="submission" date="2021-05" db="EMBL/GenBank/DDBJ databases">
        <authorList>
            <person name="Alioto T."/>
            <person name="Alioto T."/>
            <person name="Gomez Garrido J."/>
        </authorList>
    </citation>
    <scope>NUCLEOTIDE SEQUENCE</scope>
</reference>
<dbReference type="EMBL" id="HBUE01199778">
    <property type="protein sequence ID" value="CAG6529180.1"/>
    <property type="molecule type" value="Transcribed_RNA"/>
</dbReference>